<name>A0A2V5K7Z0_9BACL</name>
<evidence type="ECO:0000313" key="2">
    <source>
        <dbReference type="EMBL" id="PYI55468.1"/>
    </source>
</evidence>
<evidence type="ECO:0000313" key="3">
    <source>
        <dbReference type="Proteomes" id="UP000247476"/>
    </source>
</evidence>
<accession>A0A2V5K7Z0</accession>
<comment type="caution">
    <text evidence="2">The sequence shown here is derived from an EMBL/GenBank/DDBJ whole genome shotgun (WGS) entry which is preliminary data.</text>
</comment>
<feature type="chain" id="PRO_5039179759" evidence="1">
    <location>
        <begin position="20"/>
        <end position="217"/>
    </location>
</feature>
<protein>
    <submittedName>
        <fullName evidence="2">Uncharacterized protein</fullName>
    </submittedName>
</protein>
<keyword evidence="1" id="KW-0732">Signal</keyword>
<dbReference type="AlphaFoldDB" id="A0A2V5K7Z0"/>
<evidence type="ECO:0000256" key="1">
    <source>
        <dbReference type="SAM" id="SignalP"/>
    </source>
</evidence>
<gene>
    <name evidence="2" type="ORF">DLM86_06960</name>
</gene>
<keyword evidence="3" id="KW-1185">Reference proteome</keyword>
<feature type="signal peptide" evidence="1">
    <location>
        <begin position="1"/>
        <end position="19"/>
    </location>
</feature>
<dbReference type="EMBL" id="QJVJ01000003">
    <property type="protein sequence ID" value="PYI55468.1"/>
    <property type="molecule type" value="Genomic_DNA"/>
</dbReference>
<organism evidence="2 3">
    <name type="scientific">Paenibacillus flagellatus</name>
    <dbReference type="NCBI Taxonomy" id="2211139"/>
    <lineage>
        <taxon>Bacteria</taxon>
        <taxon>Bacillati</taxon>
        <taxon>Bacillota</taxon>
        <taxon>Bacilli</taxon>
        <taxon>Bacillales</taxon>
        <taxon>Paenibacillaceae</taxon>
        <taxon>Paenibacillus</taxon>
    </lineage>
</organism>
<dbReference type="Proteomes" id="UP000247476">
    <property type="component" value="Unassembled WGS sequence"/>
</dbReference>
<sequence length="217" mass="23839">MNKWSIATLAILAGVKAFSLGWNPFAAASADKRLEEKLAALYEKNDMSVSSNPYDATKNNPDFESIVGLGIDALPGLHDKLAVSPDNGLHAYMLAIAIETIAKVNLKRAEATRWATAKEFEAVWTEHLRSVPASVEAIASDLALEPEQRRSKLVDLGIPALPFLMDHVESGEEPFFSAVVELTKHTAFEASPETDPKEWAARHKARLSDLKQYVLSR</sequence>
<proteinExistence type="predicted"/>
<reference evidence="2 3" key="1">
    <citation type="submission" date="2018-05" db="EMBL/GenBank/DDBJ databases">
        <title>Paenibacillus flagellatus sp. nov., isolated from selenium mineral soil.</title>
        <authorList>
            <person name="Dai X."/>
        </authorList>
    </citation>
    <scope>NUCLEOTIDE SEQUENCE [LARGE SCALE GENOMIC DNA]</scope>
    <source>
        <strain evidence="2 3">DXL2</strain>
    </source>
</reference>